<evidence type="ECO:0000259" key="1">
    <source>
        <dbReference type="Pfam" id="PF02169"/>
    </source>
</evidence>
<reference evidence="2" key="1">
    <citation type="submission" date="2018-05" db="EMBL/GenBank/DDBJ databases">
        <authorList>
            <person name="Lanie J.A."/>
            <person name="Ng W.-L."/>
            <person name="Kazmierczak K.M."/>
            <person name="Andrzejewski T.M."/>
            <person name="Davidsen T.M."/>
            <person name="Wayne K.J."/>
            <person name="Tettelin H."/>
            <person name="Glass J.I."/>
            <person name="Rusch D."/>
            <person name="Podicherti R."/>
            <person name="Tsui H.-C.T."/>
            <person name="Winkler M.E."/>
        </authorList>
    </citation>
    <scope>NUCLEOTIDE SEQUENCE</scope>
</reference>
<feature type="non-terminal residue" evidence="2">
    <location>
        <position position="118"/>
    </location>
</feature>
<name>A0A383A6L9_9ZZZZ</name>
<organism evidence="2">
    <name type="scientific">marine metagenome</name>
    <dbReference type="NCBI Taxonomy" id="408172"/>
    <lineage>
        <taxon>unclassified sequences</taxon>
        <taxon>metagenomes</taxon>
        <taxon>ecological metagenomes</taxon>
    </lineage>
</organism>
<evidence type="ECO:0000313" key="2">
    <source>
        <dbReference type="EMBL" id="SVE03251.1"/>
    </source>
</evidence>
<dbReference type="AlphaFoldDB" id="A0A383A6L9"/>
<proteinExistence type="predicted"/>
<dbReference type="Pfam" id="PF02169">
    <property type="entry name" value="LPP20"/>
    <property type="match status" value="1"/>
</dbReference>
<gene>
    <name evidence="2" type="ORF">METZ01_LOCUS456105</name>
</gene>
<accession>A0A383A6L9</accession>
<protein>
    <recommendedName>
        <fullName evidence="1">Lipoprotein LPP20-like domain-containing protein</fullName>
    </recommendedName>
</protein>
<feature type="domain" description="Lipoprotein LPP20-like" evidence="1">
    <location>
        <begin position="9"/>
        <end position="107"/>
    </location>
</feature>
<sequence length="118" mass="13486">MSCASRPEPEWVTSQPQEEGYWFGIGTIQKPSYGNDCREEARNKALVEISSQISIQISGSFKRVIEEHNLNLDEITKSVIQTRVDNNLPNIEGVDFFDNKDRCGVLLRLSQSIYYETI</sequence>
<dbReference type="Gene3D" id="3.10.28.20">
    <property type="entry name" value="Acetamidase/Formamidase-like domains"/>
    <property type="match status" value="1"/>
</dbReference>
<dbReference type="InterPro" id="IPR024952">
    <property type="entry name" value="LPP20-like_dom"/>
</dbReference>
<dbReference type="EMBL" id="UINC01189521">
    <property type="protein sequence ID" value="SVE03251.1"/>
    <property type="molecule type" value="Genomic_DNA"/>
</dbReference>